<keyword evidence="2" id="KW-1185">Reference proteome</keyword>
<gene>
    <name evidence="1" type="ORF">NWFMUON74_05540</name>
</gene>
<sequence length="77" mass="8355">MRAPDTIDIAERDTTPSREDTMMAAKGANDIADDDLEPLADETARQAQRVVAAYANDADECRMLLSMLGIGPSNRSE</sequence>
<evidence type="ECO:0000313" key="1">
    <source>
        <dbReference type="EMBL" id="BCK52782.1"/>
    </source>
</evidence>
<dbReference type="EMBL" id="AP023396">
    <property type="protein sequence ID" value="BCK52782.1"/>
    <property type="molecule type" value="Genomic_DNA"/>
</dbReference>
<dbReference type="KEGG" id="nwl:NWFMUON74_05540"/>
<dbReference type="AlphaFoldDB" id="A0A7G1KC87"/>
<dbReference type="Proteomes" id="UP000516173">
    <property type="component" value="Chromosome"/>
</dbReference>
<evidence type="ECO:0000313" key="2">
    <source>
        <dbReference type="Proteomes" id="UP000516173"/>
    </source>
</evidence>
<dbReference type="RefSeq" id="WP_187689625.1">
    <property type="nucleotide sequence ID" value="NZ_AP023396.1"/>
</dbReference>
<accession>A0A7G1KC87</accession>
<name>A0A7G1KC87_9NOCA</name>
<dbReference type="GeneID" id="80345175"/>
<organism evidence="1 2">
    <name type="scientific">Nocardia wallacei</name>
    <dbReference type="NCBI Taxonomy" id="480035"/>
    <lineage>
        <taxon>Bacteria</taxon>
        <taxon>Bacillati</taxon>
        <taxon>Actinomycetota</taxon>
        <taxon>Actinomycetes</taxon>
        <taxon>Mycobacteriales</taxon>
        <taxon>Nocardiaceae</taxon>
        <taxon>Nocardia</taxon>
    </lineage>
</organism>
<reference evidence="1 2" key="1">
    <citation type="submission" date="2020-08" db="EMBL/GenBank/DDBJ databases">
        <title>Genome Sequencing of Nocardia wallacei strain FMUON74 and assembly.</title>
        <authorList>
            <person name="Toyokawa M."/>
            <person name="Uesaka K."/>
        </authorList>
    </citation>
    <scope>NUCLEOTIDE SEQUENCE [LARGE SCALE GENOMIC DNA]</scope>
    <source>
        <strain evidence="1 2">FMUON74</strain>
    </source>
</reference>
<protein>
    <submittedName>
        <fullName evidence="1">Uncharacterized protein</fullName>
    </submittedName>
</protein>
<proteinExistence type="predicted"/>